<evidence type="ECO:0000259" key="2">
    <source>
        <dbReference type="PROSITE" id="PS50110"/>
    </source>
</evidence>
<dbReference type="GO" id="GO:0003677">
    <property type="term" value="F:DNA binding"/>
    <property type="evidence" value="ECO:0007669"/>
    <property type="project" value="UniProtKB-KW"/>
</dbReference>
<dbReference type="SUPFAM" id="SSF52172">
    <property type="entry name" value="CheY-like"/>
    <property type="match status" value="1"/>
</dbReference>
<dbReference type="InterPro" id="IPR007492">
    <property type="entry name" value="LytTR_DNA-bd_dom"/>
</dbReference>
<dbReference type="GO" id="GO:0000156">
    <property type="term" value="F:phosphorelay response regulator activity"/>
    <property type="evidence" value="ECO:0007669"/>
    <property type="project" value="TreeGrafter"/>
</dbReference>
<evidence type="ECO:0000256" key="1">
    <source>
        <dbReference type="PROSITE-ProRule" id="PRU00169"/>
    </source>
</evidence>
<feature type="domain" description="Response regulatory" evidence="2">
    <location>
        <begin position="4"/>
        <end position="115"/>
    </location>
</feature>
<organism evidence="4 5">
    <name type="scientific">Xanthocytophaga flava</name>
    <dbReference type="NCBI Taxonomy" id="3048013"/>
    <lineage>
        <taxon>Bacteria</taxon>
        <taxon>Pseudomonadati</taxon>
        <taxon>Bacteroidota</taxon>
        <taxon>Cytophagia</taxon>
        <taxon>Cytophagales</taxon>
        <taxon>Rhodocytophagaceae</taxon>
        <taxon>Xanthocytophaga</taxon>
    </lineage>
</organism>
<evidence type="ECO:0000259" key="3">
    <source>
        <dbReference type="PROSITE" id="PS50930"/>
    </source>
</evidence>
<dbReference type="PROSITE" id="PS50930">
    <property type="entry name" value="HTH_LYTTR"/>
    <property type="match status" value="1"/>
</dbReference>
<dbReference type="InterPro" id="IPR011006">
    <property type="entry name" value="CheY-like_superfamily"/>
</dbReference>
<evidence type="ECO:0000313" key="4">
    <source>
        <dbReference type="EMBL" id="MDJ1485847.1"/>
    </source>
</evidence>
<reference evidence="4" key="1">
    <citation type="submission" date="2023-05" db="EMBL/GenBank/DDBJ databases">
        <authorList>
            <person name="Zhang X."/>
        </authorList>
    </citation>
    <scope>NUCLEOTIDE SEQUENCE</scope>
    <source>
        <strain evidence="4">YF14B1</strain>
    </source>
</reference>
<evidence type="ECO:0000313" key="5">
    <source>
        <dbReference type="Proteomes" id="UP001241110"/>
    </source>
</evidence>
<comment type="caution">
    <text evidence="4">The sequence shown here is derived from an EMBL/GenBank/DDBJ whole genome shotgun (WGS) entry which is preliminary data.</text>
</comment>
<dbReference type="SMART" id="SM00448">
    <property type="entry name" value="REC"/>
    <property type="match status" value="1"/>
</dbReference>
<dbReference type="SMART" id="SM00850">
    <property type="entry name" value="LytTR"/>
    <property type="match status" value="1"/>
</dbReference>
<dbReference type="RefSeq" id="WP_313988939.1">
    <property type="nucleotide sequence ID" value="NZ_JASJOS010000024.1"/>
</dbReference>
<dbReference type="InterPro" id="IPR051271">
    <property type="entry name" value="2C-system_Tx_regulators"/>
</dbReference>
<dbReference type="PANTHER" id="PTHR45526:SF1">
    <property type="entry name" value="TRANSCRIPTIONAL REGULATORY PROTEIN DCUR-RELATED"/>
    <property type="match status" value="1"/>
</dbReference>
<sequence>MKYKCLLVDDEPLALRLLENHLQHLDQFDVYGTCKNAIKAYEFLQKNKVDLLFLDIKMPQLTGIEFLKTLSNPPKTILTTAYRDFAFEGYELGIVDYLLKPILFDRFLKAIDRFIAMQVAETKPKPFRNPEDSLFLLKSGNKNYRLPVGNIVYIESIREHIKLVLTNGEDLLIKYKISELEAEIGNLPLIRTHRSFIVNMDKIVAFSNSEIELGKKIIPIGLSYREVVKKALSVGEL</sequence>
<dbReference type="Proteomes" id="UP001241110">
    <property type="component" value="Unassembled WGS sequence"/>
</dbReference>
<dbReference type="EMBL" id="JASJOS010000024">
    <property type="protein sequence ID" value="MDJ1485847.1"/>
    <property type="molecule type" value="Genomic_DNA"/>
</dbReference>
<keyword evidence="1" id="KW-0597">Phosphoprotein</keyword>
<protein>
    <submittedName>
        <fullName evidence="4">LytTR family DNA-binding domain-containing protein</fullName>
    </submittedName>
</protein>
<dbReference type="AlphaFoldDB" id="A0AAE3QUR7"/>
<feature type="domain" description="HTH LytTR-type" evidence="3">
    <location>
        <begin position="135"/>
        <end position="234"/>
    </location>
</feature>
<accession>A0AAE3QUR7</accession>
<dbReference type="InterPro" id="IPR001789">
    <property type="entry name" value="Sig_transdc_resp-reg_receiver"/>
</dbReference>
<dbReference type="PROSITE" id="PS50110">
    <property type="entry name" value="RESPONSE_REGULATORY"/>
    <property type="match status" value="1"/>
</dbReference>
<dbReference type="Gene3D" id="2.40.50.1020">
    <property type="entry name" value="LytTr DNA-binding domain"/>
    <property type="match status" value="1"/>
</dbReference>
<name>A0AAE3QUR7_9BACT</name>
<dbReference type="Gene3D" id="3.40.50.2300">
    <property type="match status" value="1"/>
</dbReference>
<feature type="modified residue" description="4-aspartylphosphate" evidence="1">
    <location>
        <position position="55"/>
    </location>
</feature>
<keyword evidence="4" id="KW-0238">DNA-binding</keyword>
<dbReference type="PANTHER" id="PTHR45526">
    <property type="entry name" value="TRANSCRIPTIONAL REGULATORY PROTEIN DPIA"/>
    <property type="match status" value="1"/>
</dbReference>
<dbReference type="Pfam" id="PF04397">
    <property type="entry name" value="LytTR"/>
    <property type="match status" value="1"/>
</dbReference>
<dbReference type="Pfam" id="PF00072">
    <property type="entry name" value="Response_reg"/>
    <property type="match status" value="1"/>
</dbReference>
<proteinExistence type="predicted"/>
<gene>
    <name evidence="4" type="ORF">QNI16_35525</name>
</gene>